<name>A0A4Q9VKY4_9HYPH</name>
<reference evidence="9 10" key="1">
    <citation type="submission" date="2019-02" db="EMBL/GenBank/DDBJ databases">
        <title>Siculibacillus lacustris gen. nov., sp. nov., a new rosette-forming bacterium isolated from a freshwater crater lake (Lake St. Ana, Romania).</title>
        <authorList>
            <person name="Felfoldi T."/>
            <person name="Marton Z."/>
            <person name="Szabo A."/>
            <person name="Mentes A."/>
            <person name="Boka K."/>
            <person name="Marialigeti K."/>
            <person name="Mathe I."/>
            <person name="Koncz M."/>
            <person name="Schumann P."/>
            <person name="Toth E."/>
        </authorList>
    </citation>
    <scope>NUCLEOTIDE SEQUENCE [LARGE SCALE GENOMIC DNA]</scope>
    <source>
        <strain evidence="9 10">SA-279</strain>
    </source>
</reference>
<feature type="domain" description="Nitrite/sulphite reductase 4Fe-4S" evidence="7">
    <location>
        <begin position="99"/>
        <end position="237"/>
    </location>
</feature>
<evidence type="ECO:0000259" key="7">
    <source>
        <dbReference type="Pfam" id="PF01077"/>
    </source>
</evidence>
<keyword evidence="10" id="KW-1185">Reference proteome</keyword>
<dbReference type="GO" id="GO:0051539">
    <property type="term" value="F:4 iron, 4 sulfur cluster binding"/>
    <property type="evidence" value="ECO:0007669"/>
    <property type="project" value="UniProtKB-KW"/>
</dbReference>
<keyword evidence="3" id="KW-0479">Metal-binding</keyword>
<evidence type="ECO:0000256" key="6">
    <source>
        <dbReference type="ARBA" id="ARBA00023014"/>
    </source>
</evidence>
<dbReference type="AlphaFoldDB" id="A0A4Q9VKY4"/>
<dbReference type="Proteomes" id="UP000292781">
    <property type="component" value="Unassembled WGS sequence"/>
</dbReference>
<dbReference type="OrthoDB" id="7459360at2"/>
<dbReference type="Gene3D" id="3.30.413.10">
    <property type="entry name" value="Sulfite Reductase Hemoprotein, domain 1"/>
    <property type="match status" value="2"/>
</dbReference>
<keyword evidence="1" id="KW-0004">4Fe-4S</keyword>
<evidence type="ECO:0000256" key="5">
    <source>
        <dbReference type="ARBA" id="ARBA00023004"/>
    </source>
</evidence>
<evidence type="ECO:0000313" key="10">
    <source>
        <dbReference type="Proteomes" id="UP000292781"/>
    </source>
</evidence>
<dbReference type="SUPFAM" id="SSF55124">
    <property type="entry name" value="Nitrite/Sulfite reductase N-terminal domain-like"/>
    <property type="match status" value="2"/>
</dbReference>
<evidence type="ECO:0000256" key="3">
    <source>
        <dbReference type="ARBA" id="ARBA00022723"/>
    </source>
</evidence>
<dbReference type="GO" id="GO:0046872">
    <property type="term" value="F:metal ion binding"/>
    <property type="evidence" value="ECO:0007669"/>
    <property type="project" value="UniProtKB-KW"/>
</dbReference>
<feature type="domain" description="Nitrite/Sulfite reductase ferredoxin-like" evidence="8">
    <location>
        <begin position="270"/>
        <end position="320"/>
    </location>
</feature>
<evidence type="ECO:0000256" key="4">
    <source>
        <dbReference type="ARBA" id="ARBA00023002"/>
    </source>
</evidence>
<dbReference type="PANTHER" id="PTHR32439">
    <property type="entry name" value="FERREDOXIN--NITRITE REDUCTASE, CHLOROPLASTIC"/>
    <property type="match status" value="1"/>
</dbReference>
<dbReference type="EC" id="1.14.13.83" evidence="9"/>
<gene>
    <name evidence="9" type="primary">cobG</name>
    <name evidence="9" type="ORF">EYW49_16500</name>
</gene>
<dbReference type="InterPro" id="IPR012798">
    <property type="entry name" value="Cbl_synth_CobG-like"/>
</dbReference>
<dbReference type="Pfam" id="PF01077">
    <property type="entry name" value="NIR_SIR"/>
    <property type="match status" value="1"/>
</dbReference>
<comment type="caution">
    <text evidence="9">The sequence shown here is derived from an EMBL/GenBank/DDBJ whole genome shotgun (WGS) entry which is preliminary data.</text>
</comment>
<evidence type="ECO:0000259" key="8">
    <source>
        <dbReference type="Pfam" id="PF03460"/>
    </source>
</evidence>
<dbReference type="NCBIfam" id="TIGR02435">
    <property type="entry name" value="CobG"/>
    <property type="match status" value="1"/>
</dbReference>
<keyword evidence="5" id="KW-0408">Iron</keyword>
<accession>A0A4Q9VKY4</accession>
<keyword evidence="6" id="KW-0411">Iron-sulfur</keyword>
<dbReference type="RefSeq" id="WP_131310726.1">
    <property type="nucleotide sequence ID" value="NZ_SJFN01000027.1"/>
</dbReference>
<dbReference type="InterPro" id="IPR006067">
    <property type="entry name" value="NO2/SO3_Rdtase_4Fe4S_dom"/>
</dbReference>
<dbReference type="GO" id="GO:0020037">
    <property type="term" value="F:heme binding"/>
    <property type="evidence" value="ECO:0007669"/>
    <property type="project" value="InterPro"/>
</dbReference>
<proteinExistence type="predicted"/>
<keyword evidence="4 9" id="KW-0560">Oxidoreductase</keyword>
<dbReference type="Gene3D" id="3.90.480.10">
    <property type="entry name" value="Sulfite Reductase Hemoprotein,Domain 2"/>
    <property type="match status" value="1"/>
</dbReference>
<dbReference type="InterPro" id="IPR036136">
    <property type="entry name" value="Nit/Sulf_reduc_fer-like_dom_sf"/>
</dbReference>
<dbReference type="GO" id="GO:0043818">
    <property type="term" value="F:precorrin-3B synthase activity"/>
    <property type="evidence" value="ECO:0007669"/>
    <property type="project" value="UniProtKB-EC"/>
</dbReference>
<sequence>MTRSDHPDPALVRGWCPGARRPMESGDGFLVRLRLSGGVMSATLAGDVADLARRLGSGLIDLTQRANLQIRGVAAGDVDELIGELDALGVIDPDAASEAVRNIVASPLAGLDASAPIDGRALTHALEAALVADPALHALPPKFGFVVDDGGRCGLGDVAADVRLTGLATPEGPRVLISIADRPGHARPIAVVAVGEAAPSAVALARAVVRLRADLAETPRRMPELIARVGLDALLAAAGFGAAMAEVATLPRPGGANAVLGDHTAGPVGFLGLGAPYGRLTADRLALIGDLAGERGSGELRLTPWRAVLIPGIAPEKMGRIRPWLTAAQFITSADDPRLAVVTCAGSSGCRNGGRDTRADAERLAGLARRLAPGGTTLHLSGCEKGCARPGPTPITLTARGDRYDLIRDGRAWDAPWLAGLTLDEAASALADLAPF</sequence>
<evidence type="ECO:0000256" key="2">
    <source>
        <dbReference type="ARBA" id="ARBA00022617"/>
    </source>
</evidence>
<dbReference type="InterPro" id="IPR045854">
    <property type="entry name" value="NO2/SO3_Rdtase_4Fe4S_sf"/>
</dbReference>
<feature type="domain" description="Nitrite/Sulfite reductase ferredoxin-like" evidence="8">
    <location>
        <begin position="21"/>
        <end position="87"/>
    </location>
</feature>
<evidence type="ECO:0000256" key="1">
    <source>
        <dbReference type="ARBA" id="ARBA00022485"/>
    </source>
</evidence>
<protein>
    <submittedName>
        <fullName evidence="9">Precorrin-3B synthase</fullName>
        <ecNumber evidence="9">1.14.13.83</ecNumber>
    </submittedName>
</protein>
<dbReference type="EMBL" id="SJFN01000027">
    <property type="protein sequence ID" value="TBW35232.1"/>
    <property type="molecule type" value="Genomic_DNA"/>
</dbReference>
<dbReference type="InterPro" id="IPR005117">
    <property type="entry name" value="NiRdtase/SiRdtase_haem-b_fer"/>
</dbReference>
<organism evidence="9 10">
    <name type="scientific">Siculibacillus lacustris</name>
    <dbReference type="NCBI Taxonomy" id="1549641"/>
    <lineage>
        <taxon>Bacteria</taxon>
        <taxon>Pseudomonadati</taxon>
        <taxon>Pseudomonadota</taxon>
        <taxon>Alphaproteobacteria</taxon>
        <taxon>Hyphomicrobiales</taxon>
        <taxon>Ancalomicrobiaceae</taxon>
        <taxon>Siculibacillus</taxon>
    </lineage>
</organism>
<dbReference type="PANTHER" id="PTHR32439:SF9">
    <property type="entry name" value="BLR3264 PROTEIN"/>
    <property type="match status" value="1"/>
</dbReference>
<dbReference type="InterPro" id="IPR051329">
    <property type="entry name" value="NIR_SIR_4Fe-4S"/>
</dbReference>
<dbReference type="Pfam" id="PF03460">
    <property type="entry name" value="NIR_SIR_ferr"/>
    <property type="match status" value="2"/>
</dbReference>
<keyword evidence="2" id="KW-0349">Heme</keyword>
<evidence type="ECO:0000313" key="9">
    <source>
        <dbReference type="EMBL" id="TBW35232.1"/>
    </source>
</evidence>
<dbReference type="SUPFAM" id="SSF56014">
    <property type="entry name" value="Nitrite and sulphite reductase 4Fe-4S domain-like"/>
    <property type="match status" value="2"/>
</dbReference>